<reference evidence="2" key="1">
    <citation type="submission" date="2021-04" db="EMBL/GenBank/DDBJ databases">
        <title>Saccharothrix algeriensis WGS.</title>
        <authorList>
            <person name="Stuskova K."/>
            <person name="Hakalova E."/>
            <person name="Tebbal A.B."/>
            <person name="Eichmeier A."/>
        </authorList>
    </citation>
    <scope>NUCLEOTIDE SEQUENCE</scope>
    <source>
        <strain evidence="2">NRRL B-24137</strain>
    </source>
</reference>
<organism evidence="2 3">
    <name type="scientific">Saccharothrix algeriensis</name>
    <dbReference type="NCBI Taxonomy" id="173560"/>
    <lineage>
        <taxon>Bacteria</taxon>
        <taxon>Bacillati</taxon>
        <taxon>Actinomycetota</taxon>
        <taxon>Actinomycetes</taxon>
        <taxon>Pseudonocardiales</taxon>
        <taxon>Pseudonocardiaceae</taxon>
        <taxon>Saccharothrix</taxon>
    </lineage>
</organism>
<protein>
    <submittedName>
        <fullName evidence="2">Uncharacterized protein</fullName>
    </submittedName>
</protein>
<keyword evidence="1" id="KW-0812">Transmembrane</keyword>
<dbReference type="Proteomes" id="UP000671828">
    <property type="component" value="Chromosome"/>
</dbReference>
<evidence type="ECO:0000256" key="1">
    <source>
        <dbReference type="SAM" id="Phobius"/>
    </source>
</evidence>
<keyword evidence="1" id="KW-0472">Membrane</keyword>
<evidence type="ECO:0000313" key="2">
    <source>
        <dbReference type="EMBL" id="QTR02775.1"/>
    </source>
</evidence>
<dbReference type="AlphaFoldDB" id="A0A8T8HW15"/>
<name>A0A8T8HW15_9PSEU</name>
<feature type="non-terminal residue" evidence="2">
    <location>
        <position position="1"/>
    </location>
</feature>
<dbReference type="EMBL" id="CP072788">
    <property type="protein sequence ID" value="QTR02775.1"/>
    <property type="molecule type" value="Genomic_DNA"/>
</dbReference>
<evidence type="ECO:0000313" key="3">
    <source>
        <dbReference type="Proteomes" id="UP000671828"/>
    </source>
</evidence>
<feature type="transmembrane region" description="Helical" evidence="1">
    <location>
        <begin position="22"/>
        <end position="48"/>
    </location>
</feature>
<sequence>VFLSWSTDLVRDTLRAAPVPDVAARLAVVLGLGSLGYLGGVLMLAVVLRRVRTTGAVVFA</sequence>
<proteinExistence type="predicted"/>
<gene>
    <name evidence="2" type="ORF">J7S33_27680</name>
</gene>
<accession>A0A8T8HW15</accession>
<keyword evidence="1" id="KW-1133">Transmembrane helix</keyword>